<evidence type="ECO:0000256" key="3">
    <source>
        <dbReference type="SAM" id="MobiDB-lite"/>
    </source>
</evidence>
<keyword evidence="2" id="KW-0443">Lipid metabolism</keyword>
<evidence type="ECO:0000256" key="2">
    <source>
        <dbReference type="ARBA" id="ARBA00022963"/>
    </source>
</evidence>
<dbReference type="GO" id="GO:0019369">
    <property type="term" value="P:arachidonate metabolic process"/>
    <property type="evidence" value="ECO:0007669"/>
    <property type="project" value="TreeGrafter"/>
</dbReference>
<dbReference type="Proteomes" id="UP000554235">
    <property type="component" value="Unassembled WGS sequence"/>
</dbReference>
<sequence>MATSVSSTSYFQTAEASWSNTTEINPSIPIRGPEHISDEEGPWAEKTVVTFDGGGIRGYSSLLILKKIMLEIRRLELLHEEYPAPSSDYYPWMEGSWHGPVKVDREPERVDEYLPCHYFDYMAGTSTGGLSSIMLGRLRMSVDEALDEYTKFGNAVFGKPRWFHERSVMWYPRAKFSCRKTREAFKMVVYRSLRRERECNIGDVEIEPLKYREDRTRTIAVSWAINKQGGVSRQFLWRSYDNNFTPRTNDSNGWNASNAGPAHTAAIWQGTEANDHTITKLRRAATRDDVRRKQFLKKYSEIGRHWKNWMVDTEGFHGTEGWLAHCRAIGLANGNKHRLNVEGNLHTIPLDDWRPANTADATMDFIRAETETYLQQPNVTAHINSIAQQAVEIRRQRAIYEKWESFAVDVAYYCQICPLTFRKRYDTRAGLRQHLEESSRHRGSNGPNGRQMQDHEVAEALDAGRTTRHRNGTATPSQ</sequence>
<dbReference type="EMBL" id="JAADYS010001741">
    <property type="protein sequence ID" value="KAF4461326.1"/>
    <property type="molecule type" value="Genomic_DNA"/>
</dbReference>
<keyword evidence="5" id="KW-1185">Reference proteome</keyword>
<dbReference type="GO" id="GO:0047499">
    <property type="term" value="F:calcium-independent phospholipase A2 activity"/>
    <property type="evidence" value="ECO:0007669"/>
    <property type="project" value="TreeGrafter"/>
</dbReference>
<keyword evidence="2" id="KW-0442">Lipid degradation</keyword>
<dbReference type="InterPro" id="IPR016035">
    <property type="entry name" value="Acyl_Trfase/lysoPLipase"/>
</dbReference>
<feature type="region of interest" description="Disordered" evidence="3">
    <location>
        <begin position="434"/>
        <end position="478"/>
    </location>
</feature>
<dbReference type="GO" id="GO:0016020">
    <property type="term" value="C:membrane"/>
    <property type="evidence" value="ECO:0007669"/>
    <property type="project" value="TreeGrafter"/>
</dbReference>
<gene>
    <name evidence="4" type="ORF">FALBO_11885</name>
</gene>
<organism evidence="4 5">
    <name type="scientific">Fusarium albosuccineum</name>
    <dbReference type="NCBI Taxonomy" id="1237068"/>
    <lineage>
        <taxon>Eukaryota</taxon>
        <taxon>Fungi</taxon>
        <taxon>Dikarya</taxon>
        <taxon>Ascomycota</taxon>
        <taxon>Pezizomycotina</taxon>
        <taxon>Sordariomycetes</taxon>
        <taxon>Hypocreomycetidae</taxon>
        <taxon>Hypocreales</taxon>
        <taxon>Nectriaceae</taxon>
        <taxon>Fusarium</taxon>
        <taxon>Fusarium decemcellulare species complex</taxon>
    </lineage>
</organism>
<proteinExistence type="predicted"/>
<dbReference type="PANTHER" id="PTHR24185:SF1">
    <property type="entry name" value="CALCIUM-INDEPENDENT PHOSPHOLIPASE A2-GAMMA"/>
    <property type="match status" value="1"/>
</dbReference>
<evidence type="ECO:0000313" key="4">
    <source>
        <dbReference type="EMBL" id="KAF4461326.1"/>
    </source>
</evidence>
<evidence type="ECO:0000256" key="1">
    <source>
        <dbReference type="ARBA" id="ARBA00022801"/>
    </source>
</evidence>
<keyword evidence="1" id="KW-0378">Hydrolase</keyword>
<dbReference type="Gene3D" id="3.40.1090.10">
    <property type="entry name" value="Cytosolic phospholipase A2 catalytic domain"/>
    <property type="match status" value="1"/>
</dbReference>
<dbReference type="OrthoDB" id="626167at2759"/>
<protein>
    <submittedName>
        <fullName evidence="4">Calcium-independent phospholipase A2-gamma</fullName>
    </submittedName>
</protein>
<reference evidence="4 5" key="1">
    <citation type="submission" date="2020-01" db="EMBL/GenBank/DDBJ databases">
        <title>Identification and distribution of gene clusters putatively required for synthesis of sphingolipid metabolism inhibitors in phylogenetically diverse species of the filamentous fungus Fusarium.</title>
        <authorList>
            <person name="Kim H.-S."/>
            <person name="Busman M."/>
            <person name="Brown D.W."/>
            <person name="Divon H."/>
            <person name="Uhlig S."/>
            <person name="Proctor R.H."/>
        </authorList>
    </citation>
    <scope>NUCLEOTIDE SEQUENCE [LARGE SCALE GENOMIC DNA]</scope>
    <source>
        <strain evidence="4 5">NRRL 20459</strain>
    </source>
</reference>
<comment type="caution">
    <text evidence="4">The sequence shown here is derived from an EMBL/GenBank/DDBJ whole genome shotgun (WGS) entry which is preliminary data.</text>
</comment>
<dbReference type="SUPFAM" id="SSF52151">
    <property type="entry name" value="FabD/lysophospholipase-like"/>
    <property type="match status" value="1"/>
</dbReference>
<name>A0A8H4P9N7_9HYPO</name>
<dbReference type="AlphaFoldDB" id="A0A8H4P9N7"/>
<accession>A0A8H4P9N7</accession>
<dbReference type="GO" id="GO:0016042">
    <property type="term" value="P:lipid catabolic process"/>
    <property type="evidence" value="ECO:0007669"/>
    <property type="project" value="UniProtKB-KW"/>
</dbReference>
<dbReference type="PANTHER" id="PTHR24185">
    <property type="entry name" value="CALCIUM-INDEPENDENT PHOSPHOLIPASE A2-GAMMA"/>
    <property type="match status" value="1"/>
</dbReference>
<evidence type="ECO:0000313" key="5">
    <source>
        <dbReference type="Proteomes" id="UP000554235"/>
    </source>
</evidence>